<evidence type="ECO:0000313" key="3">
    <source>
        <dbReference type="RefSeq" id="XP_006814564.1"/>
    </source>
</evidence>
<sequence length="168" mass="19414">MTDGRRHMYADASENAVPYENNTNRRSNIEVSAETYGYYEPLQNDDNMKSEVEDLHGHACMYGAETTSTDTPTTASPMQPASYAHHRIHHAADTPYCRQKKKRTFTASQRRAANIRERRRMVNLNEAFDKLRETVPMLPHESRLSRVDTLKQAINYISFMTDILSQEK</sequence>
<dbReference type="RefSeq" id="XP_006814564.1">
    <property type="nucleotide sequence ID" value="XM_006814501.1"/>
</dbReference>
<dbReference type="Gene3D" id="4.10.280.10">
    <property type="entry name" value="Helix-loop-helix DNA-binding domain"/>
    <property type="match status" value="1"/>
</dbReference>
<dbReference type="Pfam" id="PF00010">
    <property type="entry name" value="HLH"/>
    <property type="match status" value="1"/>
</dbReference>
<organism evidence="2 3">
    <name type="scientific">Saccoglossus kowalevskii</name>
    <name type="common">Acorn worm</name>
    <dbReference type="NCBI Taxonomy" id="10224"/>
    <lineage>
        <taxon>Eukaryota</taxon>
        <taxon>Metazoa</taxon>
        <taxon>Hemichordata</taxon>
        <taxon>Enteropneusta</taxon>
        <taxon>Harrimaniidae</taxon>
        <taxon>Saccoglossus</taxon>
    </lineage>
</organism>
<dbReference type="InterPro" id="IPR036638">
    <property type="entry name" value="HLH_DNA-bd_sf"/>
</dbReference>
<name>A0ABM0M3H3_SACKO</name>
<feature type="domain" description="BHLH" evidence="1">
    <location>
        <begin position="108"/>
        <end position="160"/>
    </location>
</feature>
<dbReference type="PANTHER" id="PTHR23349:SF63">
    <property type="entry name" value="FER3-LIKE PROTEIN"/>
    <property type="match status" value="1"/>
</dbReference>
<dbReference type="InterPro" id="IPR050283">
    <property type="entry name" value="E-box_TF_Regulators"/>
</dbReference>
<dbReference type="SMART" id="SM00353">
    <property type="entry name" value="HLH"/>
    <property type="match status" value="1"/>
</dbReference>
<dbReference type="GeneID" id="102807254"/>
<proteinExistence type="predicted"/>
<dbReference type="PROSITE" id="PS50888">
    <property type="entry name" value="BHLH"/>
    <property type="match status" value="1"/>
</dbReference>
<gene>
    <name evidence="3" type="primary">LOC102807254</name>
</gene>
<dbReference type="SUPFAM" id="SSF47459">
    <property type="entry name" value="HLH, helix-loop-helix DNA-binding domain"/>
    <property type="match status" value="1"/>
</dbReference>
<accession>A0ABM0M3H3</accession>
<protein>
    <submittedName>
        <fullName evidence="3">Myoblast determination protein 1 homolog</fullName>
    </submittedName>
</protein>
<evidence type="ECO:0000313" key="2">
    <source>
        <dbReference type="Proteomes" id="UP000694865"/>
    </source>
</evidence>
<dbReference type="InterPro" id="IPR011598">
    <property type="entry name" value="bHLH_dom"/>
</dbReference>
<evidence type="ECO:0000259" key="1">
    <source>
        <dbReference type="PROSITE" id="PS50888"/>
    </source>
</evidence>
<dbReference type="PANTHER" id="PTHR23349">
    <property type="entry name" value="BASIC HELIX-LOOP-HELIX TRANSCRIPTION FACTOR, TWIST"/>
    <property type="match status" value="1"/>
</dbReference>
<keyword evidence="2" id="KW-1185">Reference proteome</keyword>
<dbReference type="Proteomes" id="UP000694865">
    <property type="component" value="Unplaced"/>
</dbReference>
<reference evidence="3" key="1">
    <citation type="submission" date="2025-08" db="UniProtKB">
        <authorList>
            <consortium name="RefSeq"/>
        </authorList>
    </citation>
    <scope>IDENTIFICATION</scope>
    <source>
        <tissue evidence="3">Testes</tissue>
    </source>
</reference>